<dbReference type="AlphaFoldDB" id="A0A0D2LV97"/>
<feature type="region of interest" description="Disordered" evidence="1">
    <location>
        <begin position="513"/>
        <end position="539"/>
    </location>
</feature>
<protein>
    <submittedName>
        <fullName evidence="2">Uncharacterized protein</fullName>
    </submittedName>
</protein>
<evidence type="ECO:0000313" key="3">
    <source>
        <dbReference type="Proteomes" id="UP000054270"/>
    </source>
</evidence>
<reference evidence="3" key="1">
    <citation type="submission" date="2014-04" db="EMBL/GenBank/DDBJ databases">
        <title>Evolutionary Origins and Diversification of the Mycorrhizal Mutualists.</title>
        <authorList>
            <consortium name="DOE Joint Genome Institute"/>
            <consortium name="Mycorrhizal Genomics Consortium"/>
            <person name="Kohler A."/>
            <person name="Kuo A."/>
            <person name="Nagy L.G."/>
            <person name="Floudas D."/>
            <person name="Copeland A."/>
            <person name="Barry K.W."/>
            <person name="Cichocki N."/>
            <person name="Veneault-Fourrey C."/>
            <person name="LaButti K."/>
            <person name="Lindquist E.A."/>
            <person name="Lipzen A."/>
            <person name="Lundell T."/>
            <person name="Morin E."/>
            <person name="Murat C."/>
            <person name="Riley R."/>
            <person name="Ohm R."/>
            <person name="Sun H."/>
            <person name="Tunlid A."/>
            <person name="Henrissat B."/>
            <person name="Grigoriev I.V."/>
            <person name="Hibbett D.S."/>
            <person name="Martin F."/>
        </authorList>
    </citation>
    <scope>NUCLEOTIDE SEQUENCE [LARGE SCALE GENOMIC DNA]</scope>
    <source>
        <strain evidence="3">FD-334 SS-4</strain>
    </source>
</reference>
<dbReference type="EMBL" id="KN817667">
    <property type="protein sequence ID" value="KJA14738.1"/>
    <property type="molecule type" value="Genomic_DNA"/>
</dbReference>
<keyword evidence="3" id="KW-1185">Reference proteome</keyword>
<sequence length="539" mass="61660">MSRNCSKNSNVRSNNTRPPGLSNFSIEVKTDEDPEEVEYLESIPIGMISFAQADARWELITHRPYQQWDDVYDPTAKRRTSVGDALALGAQNALQIEVPYPGDAPFTFINPVYQGKRFQVITNPEDSSQYFVFDLDYRRCEVIEASALRDPYFHIGAWYTDKCSEYTGSHIYFRNNCITMGDAYGYNAAQVLRSGIRELYPTKNTDMVDDEFRFDVVTNGYMTWDIHDEDYEGIPLRVSIRELASPKFDLGGWYKRYRYTDQHKRCCAIQVPSDRTVTNMKPVSLQWDLTPDLARMSDASELSDDTDWDIPSAQLQQSILQCGSVMLNGITHEMSNPPSSLVDVAPHVFNELAFPVPEQFGSEAEYRWFLGVEGRSLRPRAPLGDIIGPLLISVLEAGGSYPGDRGPALREGQRFIIEQTTPQGHLIRDLQRDSTTYFDLELSNHPDFEPAREYAYRCAKIEDPTFDLPGWYQERLLRLHNAVQNDRYEVERSSSATDNRMDIAMEVERQFTLGPDVQPENGLPVFQSNQRSDRPPDHL</sequence>
<name>A0A0D2LV97_HYPSF</name>
<proteinExistence type="predicted"/>
<dbReference type="Proteomes" id="UP000054270">
    <property type="component" value="Unassembled WGS sequence"/>
</dbReference>
<feature type="region of interest" description="Disordered" evidence="1">
    <location>
        <begin position="1"/>
        <end position="25"/>
    </location>
</feature>
<dbReference type="OrthoDB" id="3205788at2759"/>
<gene>
    <name evidence="2" type="ORF">HYPSUDRAFT_208466</name>
</gene>
<accession>A0A0D2LV97</accession>
<evidence type="ECO:0000256" key="1">
    <source>
        <dbReference type="SAM" id="MobiDB-lite"/>
    </source>
</evidence>
<organism evidence="2 3">
    <name type="scientific">Hypholoma sublateritium (strain FD-334 SS-4)</name>
    <dbReference type="NCBI Taxonomy" id="945553"/>
    <lineage>
        <taxon>Eukaryota</taxon>
        <taxon>Fungi</taxon>
        <taxon>Dikarya</taxon>
        <taxon>Basidiomycota</taxon>
        <taxon>Agaricomycotina</taxon>
        <taxon>Agaricomycetes</taxon>
        <taxon>Agaricomycetidae</taxon>
        <taxon>Agaricales</taxon>
        <taxon>Agaricineae</taxon>
        <taxon>Strophariaceae</taxon>
        <taxon>Hypholoma</taxon>
    </lineage>
</organism>
<evidence type="ECO:0000313" key="2">
    <source>
        <dbReference type="EMBL" id="KJA14738.1"/>
    </source>
</evidence>
<dbReference type="STRING" id="945553.A0A0D2LV97"/>